<accession>A0AC11EHI0</accession>
<reference evidence="1" key="3">
    <citation type="submission" date="2025-09" db="UniProtKB">
        <authorList>
            <consortium name="Ensembl"/>
        </authorList>
    </citation>
    <scope>IDENTIFICATION</scope>
</reference>
<organism evidence="1">
    <name type="scientific">Ovis aries</name>
    <name type="common">Sheep</name>
    <dbReference type="NCBI Taxonomy" id="9940"/>
    <lineage>
        <taxon>Eukaryota</taxon>
        <taxon>Metazoa</taxon>
        <taxon>Chordata</taxon>
        <taxon>Craniata</taxon>
        <taxon>Vertebrata</taxon>
        <taxon>Euteleostomi</taxon>
        <taxon>Mammalia</taxon>
        <taxon>Eutheria</taxon>
        <taxon>Laurasiatheria</taxon>
        <taxon>Artiodactyla</taxon>
        <taxon>Ruminantia</taxon>
        <taxon>Pecora</taxon>
        <taxon>Bovidae</taxon>
        <taxon>Caprinae</taxon>
        <taxon>Ovis</taxon>
    </lineage>
</organism>
<dbReference type="Ensembl" id="ENSOART00020048140.1">
    <property type="protein sequence ID" value="ENSOARP00020057000.1"/>
    <property type="gene ID" value="ENSOARG00020017715.2"/>
</dbReference>
<sequence length="737" mass="84213">MVNKRVPNGVLGCNLKNDRMICVCLQGKPFSITVIQVYAPTSNIEETEVKRFYEDLQDLLELTPQKDVLFIRGYWNAKVGSQETSGLRGKFGLGMRNEAGQRLIEFCQENPLVIANTLFQQHKRRLYTSPDGQHQNQIDYILCSQRWRNSIQSTKTRPGADCGSDHELLIAKIRLKLKKGKTARAFRYFNTQAIICQRILENMSISKKKKMKTMFIMVRSGKNGDLHLKQIAYYKRTGEYHPTTLPSERSGIRRAAKKFVFKEKKLFYVGKDRKQDRLVVVSEEEKKKVLRECHENDSGAHHGISRTLTLVESSYYWTSVTNDVKQWVYACQHCQVAKNTVILAPKQHLLKVENPWSIVTVDLMGPFHTSNRSHVYAIIMTDLFTKWVVILPLCDVSASEISKAIINIFFLYGPPQKIIMDQRDEFIHQINGELCELFGTKQIVISHASQTVNPTESTPSTIKTFLSKHCADYPNNWDDHLSAVSFAFNVTHLEPTKNTPYFQMFNRNPYMPESSDIREVDGDNRSMFAKILDAIKEADKIMENKTSSVGQMENNNFNELNKSKIILKKKPRPLNPFHLKVGHEVLRQRKNWWKDGRFRSEWVGPCVIDRITEHGGAVLRDSSGARLKRPIKMSHLKPYVREAGEQDSLHLLHGSVVADHDYAGMPELPAGAYQASILVGDAAAGVVDSELLTSSKDRELLEYRNAKISPLMEDPNALEKQTFSLLDSSNQVLEYLT</sequence>
<protein>
    <submittedName>
        <fullName evidence="1">Gypsy retrotransposon integrase 1</fullName>
    </submittedName>
</protein>
<evidence type="ECO:0000313" key="1">
    <source>
        <dbReference type="Ensembl" id="ENSOARP00020057000.1"/>
    </source>
</evidence>
<proteinExistence type="predicted"/>
<gene>
    <name evidence="1" type="primary">GIN1</name>
</gene>
<reference evidence="1" key="1">
    <citation type="submission" date="2020-11" db="EMBL/GenBank/DDBJ databases">
        <authorList>
            <person name="Davenport K.M."/>
            <person name="Bickhart D.M."/>
            <person name="Smith T.P.L."/>
            <person name="Murdoch B.M."/>
            <person name="Rosen B.D."/>
        </authorList>
    </citation>
    <scope>NUCLEOTIDE SEQUENCE [LARGE SCALE GENOMIC DNA]</scope>
    <source>
        <strain evidence="1">OAR_USU_Benz2616</strain>
    </source>
</reference>
<reference evidence="1" key="2">
    <citation type="submission" date="2025-08" db="UniProtKB">
        <authorList>
            <consortium name="Ensembl"/>
        </authorList>
    </citation>
    <scope>IDENTIFICATION</scope>
</reference>
<name>A0AC11EHI0_SHEEP</name>